<dbReference type="AlphaFoldDB" id="A0A0E9VHW8"/>
<organism evidence="2">
    <name type="scientific">Anguilla anguilla</name>
    <name type="common">European freshwater eel</name>
    <name type="synonym">Muraena anguilla</name>
    <dbReference type="NCBI Taxonomy" id="7936"/>
    <lineage>
        <taxon>Eukaryota</taxon>
        <taxon>Metazoa</taxon>
        <taxon>Chordata</taxon>
        <taxon>Craniata</taxon>
        <taxon>Vertebrata</taxon>
        <taxon>Euteleostomi</taxon>
        <taxon>Actinopterygii</taxon>
        <taxon>Neopterygii</taxon>
        <taxon>Teleostei</taxon>
        <taxon>Anguilliformes</taxon>
        <taxon>Anguillidae</taxon>
        <taxon>Anguilla</taxon>
    </lineage>
</organism>
<reference evidence="2" key="1">
    <citation type="submission" date="2014-11" db="EMBL/GenBank/DDBJ databases">
        <authorList>
            <person name="Amaro Gonzalez C."/>
        </authorList>
    </citation>
    <scope>NUCLEOTIDE SEQUENCE</scope>
</reference>
<reference evidence="2" key="2">
    <citation type="journal article" date="2015" name="Fish Shellfish Immunol.">
        <title>Early steps in the European eel (Anguilla anguilla)-Vibrio vulnificus interaction in the gills: Role of the RtxA13 toxin.</title>
        <authorList>
            <person name="Callol A."/>
            <person name="Pajuelo D."/>
            <person name="Ebbesson L."/>
            <person name="Teles M."/>
            <person name="MacKenzie S."/>
            <person name="Amaro C."/>
        </authorList>
    </citation>
    <scope>NUCLEOTIDE SEQUENCE</scope>
</reference>
<dbReference type="EMBL" id="GBXM01030900">
    <property type="protein sequence ID" value="JAH77677.1"/>
    <property type="molecule type" value="Transcribed_RNA"/>
</dbReference>
<protein>
    <submittedName>
        <fullName evidence="2">Uncharacterized protein</fullName>
    </submittedName>
</protein>
<accession>A0A0E9VHW8</accession>
<proteinExistence type="predicted"/>
<name>A0A0E9VHW8_ANGAN</name>
<sequence>MRAVDREDMNTTHDSPACDLQNDLSGVLVPRTLR</sequence>
<evidence type="ECO:0000256" key="1">
    <source>
        <dbReference type="SAM" id="MobiDB-lite"/>
    </source>
</evidence>
<evidence type="ECO:0000313" key="2">
    <source>
        <dbReference type="EMBL" id="JAH77677.1"/>
    </source>
</evidence>
<feature type="compositionally biased region" description="Basic and acidic residues" evidence="1">
    <location>
        <begin position="1"/>
        <end position="11"/>
    </location>
</feature>
<feature type="region of interest" description="Disordered" evidence="1">
    <location>
        <begin position="1"/>
        <end position="34"/>
    </location>
</feature>